<dbReference type="Proteomes" id="UP001303222">
    <property type="component" value="Unassembled WGS sequence"/>
</dbReference>
<feature type="signal peptide" evidence="1">
    <location>
        <begin position="1"/>
        <end position="26"/>
    </location>
</feature>
<protein>
    <recommendedName>
        <fullName evidence="4">Secreted protein</fullName>
    </recommendedName>
</protein>
<dbReference type="EMBL" id="MU859201">
    <property type="protein sequence ID" value="KAK3949777.1"/>
    <property type="molecule type" value="Genomic_DNA"/>
</dbReference>
<reference evidence="2" key="1">
    <citation type="journal article" date="2023" name="Mol. Phylogenet. Evol.">
        <title>Genome-scale phylogeny and comparative genomics of the fungal order Sordariales.</title>
        <authorList>
            <person name="Hensen N."/>
            <person name="Bonometti L."/>
            <person name="Westerberg I."/>
            <person name="Brannstrom I.O."/>
            <person name="Guillou S."/>
            <person name="Cros-Aarteil S."/>
            <person name="Calhoun S."/>
            <person name="Haridas S."/>
            <person name="Kuo A."/>
            <person name="Mondo S."/>
            <person name="Pangilinan J."/>
            <person name="Riley R."/>
            <person name="LaButti K."/>
            <person name="Andreopoulos B."/>
            <person name="Lipzen A."/>
            <person name="Chen C."/>
            <person name="Yan M."/>
            <person name="Daum C."/>
            <person name="Ng V."/>
            <person name="Clum A."/>
            <person name="Steindorff A."/>
            <person name="Ohm R.A."/>
            <person name="Martin F."/>
            <person name="Silar P."/>
            <person name="Natvig D.O."/>
            <person name="Lalanne C."/>
            <person name="Gautier V."/>
            <person name="Ament-Velasquez S.L."/>
            <person name="Kruys A."/>
            <person name="Hutchinson M.I."/>
            <person name="Powell A.J."/>
            <person name="Barry K."/>
            <person name="Miller A.N."/>
            <person name="Grigoriev I.V."/>
            <person name="Debuchy R."/>
            <person name="Gladieux P."/>
            <person name="Hiltunen Thoren M."/>
            <person name="Johannesson H."/>
        </authorList>
    </citation>
    <scope>NUCLEOTIDE SEQUENCE</scope>
    <source>
        <strain evidence="2">CBS 626.80</strain>
    </source>
</reference>
<evidence type="ECO:0000313" key="2">
    <source>
        <dbReference type="EMBL" id="KAK3949777.1"/>
    </source>
</evidence>
<dbReference type="AlphaFoldDB" id="A0AAN6NPT0"/>
<organism evidence="2 3">
    <name type="scientific">Pseudoneurospora amorphoporcata</name>
    <dbReference type="NCBI Taxonomy" id="241081"/>
    <lineage>
        <taxon>Eukaryota</taxon>
        <taxon>Fungi</taxon>
        <taxon>Dikarya</taxon>
        <taxon>Ascomycota</taxon>
        <taxon>Pezizomycotina</taxon>
        <taxon>Sordariomycetes</taxon>
        <taxon>Sordariomycetidae</taxon>
        <taxon>Sordariales</taxon>
        <taxon>Sordariaceae</taxon>
        <taxon>Pseudoneurospora</taxon>
    </lineage>
</organism>
<evidence type="ECO:0000313" key="3">
    <source>
        <dbReference type="Proteomes" id="UP001303222"/>
    </source>
</evidence>
<name>A0AAN6NPT0_9PEZI</name>
<feature type="chain" id="PRO_5042962773" description="Secreted protein" evidence="1">
    <location>
        <begin position="27"/>
        <end position="74"/>
    </location>
</feature>
<accession>A0AAN6NPT0</accession>
<keyword evidence="3" id="KW-1185">Reference proteome</keyword>
<proteinExistence type="predicted"/>
<comment type="caution">
    <text evidence="2">The sequence shown here is derived from an EMBL/GenBank/DDBJ whole genome shotgun (WGS) entry which is preliminary data.</text>
</comment>
<evidence type="ECO:0008006" key="4">
    <source>
        <dbReference type="Google" id="ProtNLM"/>
    </source>
</evidence>
<gene>
    <name evidence="2" type="ORF">QBC32DRAFT_348244</name>
</gene>
<evidence type="ECO:0000256" key="1">
    <source>
        <dbReference type="SAM" id="SignalP"/>
    </source>
</evidence>
<keyword evidence="1" id="KW-0732">Signal</keyword>
<reference evidence="2" key="2">
    <citation type="submission" date="2023-06" db="EMBL/GenBank/DDBJ databases">
        <authorList>
            <consortium name="Lawrence Berkeley National Laboratory"/>
            <person name="Mondo S.J."/>
            <person name="Hensen N."/>
            <person name="Bonometti L."/>
            <person name="Westerberg I."/>
            <person name="Brannstrom I.O."/>
            <person name="Guillou S."/>
            <person name="Cros-Aarteil S."/>
            <person name="Calhoun S."/>
            <person name="Haridas S."/>
            <person name="Kuo A."/>
            <person name="Pangilinan J."/>
            <person name="Riley R."/>
            <person name="Labutti K."/>
            <person name="Andreopoulos B."/>
            <person name="Lipzen A."/>
            <person name="Chen C."/>
            <person name="Yanf M."/>
            <person name="Daum C."/>
            <person name="Ng V."/>
            <person name="Clum A."/>
            <person name="Steindorff A."/>
            <person name="Ohm R."/>
            <person name="Martin F."/>
            <person name="Silar P."/>
            <person name="Natvig D."/>
            <person name="Lalanne C."/>
            <person name="Gautier V."/>
            <person name="Ament-Velasquez S.L."/>
            <person name="Kruys A."/>
            <person name="Hutchinson M.I."/>
            <person name="Powell A.J."/>
            <person name="Barry K."/>
            <person name="Miller A.N."/>
            <person name="Grigoriev I.V."/>
            <person name="Debuchy R."/>
            <person name="Gladieux P."/>
            <person name="Thoren M.H."/>
            <person name="Johannesson H."/>
        </authorList>
    </citation>
    <scope>NUCLEOTIDE SEQUENCE</scope>
    <source>
        <strain evidence="2">CBS 626.80</strain>
    </source>
</reference>
<sequence>MATARYWEAIFLFFFFFFFSFQFSLSASVNSSSRPISMSQGYLGTYGSSHTSKRQATDRLRKASFITHTRSCCI</sequence>